<evidence type="ECO:0000256" key="1">
    <source>
        <dbReference type="SAM" id="MobiDB-lite"/>
    </source>
</evidence>
<dbReference type="PANTHER" id="PTHR28062">
    <property type="entry name" value="K+-H+ EXCHANGE-LIKE PROTEIN"/>
    <property type="match status" value="1"/>
</dbReference>
<accession>A0A9P3HEY2</accession>
<evidence type="ECO:0000313" key="3">
    <source>
        <dbReference type="EMBL" id="GJJ75484.1"/>
    </source>
</evidence>
<evidence type="ECO:0000256" key="2">
    <source>
        <dbReference type="SAM" id="Phobius"/>
    </source>
</evidence>
<dbReference type="Proteomes" id="UP000827284">
    <property type="component" value="Unassembled WGS sequence"/>
</dbReference>
<dbReference type="GO" id="GO:1902600">
    <property type="term" value="P:proton transmembrane transport"/>
    <property type="evidence" value="ECO:0007669"/>
    <property type="project" value="TreeGrafter"/>
</dbReference>
<keyword evidence="2" id="KW-1133">Transmembrane helix</keyword>
<keyword evidence="4" id="KW-1185">Reference proteome</keyword>
<keyword evidence="2" id="KW-0812">Transmembrane</keyword>
<dbReference type="AlphaFoldDB" id="A0A9P3HEY2"/>
<reference evidence="3" key="1">
    <citation type="submission" date="2021-11" db="EMBL/GenBank/DDBJ databases">
        <authorList>
            <person name="Herlambang A."/>
            <person name="Guo Y."/>
            <person name="Takashima Y."/>
            <person name="Nishizawa T."/>
        </authorList>
    </citation>
    <scope>NUCLEOTIDE SEQUENCE</scope>
    <source>
        <strain evidence="3">E1425</strain>
    </source>
</reference>
<keyword evidence="2" id="KW-0472">Membrane</keyword>
<name>A0A9P3HEY2_9FUNG</name>
<dbReference type="EMBL" id="BQFW01000011">
    <property type="protein sequence ID" value="GJJ75484.1"/>
    <property type="molecule type" value="Genomic_DNA"/>
</dbReference>
<dbReference type="GO" id="GO:0006813">
    <property type="term" value="P:potassium ion transport"/>
    <property type="evidence" value="ECO:0007669"/>
    <property type="project" value="TreeGrafter"/>
</dbReference>
<evidence type="ECO:0000313" key="4">
    <source>
        <dbReference type="Proteomes" id="UP000827284"/>
    </source>
</evidence>
<evidence type="ECO:0008006" key="5">
    <source>
        <dbReference type="Google" id="ProtNLM"/>
    </source>
</evidence>
<reference evidence="3" key="2">
    <citation type="journal article" date="2022" name="Microbiol. Resour. Announc.">
        <title>Whole-Genome Sequence of Entomortierella parvispora E1425, a Mucoromycotan Fungus Associated with Burkholderiaceae-Related Endosymbiotic Bacteria.</title>
        <authorList>
            <person name="Herlambang A."/>
            <person name="Guo Y."/>
            <person name="Takashima Y."/>
            <person name="Narisawa K."/>
            <person name="Ohta H."/>
            <person name="Nishizawa T."/>
        </authorList>
    </citation>
    <scope>NUCLEOTIDE SEQUENCE</scope>
    <source>
        <strain evidence="3">E1425</strain>
    </source>
</reference>
<proteinExistence type="predicted"/>
<comment type="caution">
    <text evidence="3">The sequence shown here is derived from an EMBL/GenBank/DDBJ whole genome shotgun (WGS) entry which is preliminary data.</text>
</comment>
<protein>
    <recommendedName>
        <fullName evidence="5">Mitochondrial K+-H+ exchange-related-domain-containing protein</fullName>
    </recommendedName>
</protein>
<dbReference type="GO" id="GO:0005743">
    <property type="term" value="C:mitochondrial inner membrane"/>
    <property type="evidence" value="ECO:0007669"/>
    <property type="project" value="TreeGrafter"/>
</dbReference>
<dbReference type="InterPro" id="IPR018786">
    <property type="entry name" value="Mit_KHE1"/>
</dbReference>
<gene>
    <name evidence="3" type="ORF">EMPS_07842</name>
</gene>
<sequence length="344" mass="38926">MRIFLIPLSRTTRTLHCHSTVQPSSTSYLNRATNWAGKKWEELGQAKADTMKHRLHRAGTGMLEKIEHEETFLKAVPAKEDISITTVVPFIYPASLKEAKAQEQVRQLLAHRIPYHRKYMIYSALWVPVTSLFTIVPLVPNIPFFYNAFRLWSHWKAYSGAKHLEFLVKNGTMTFEPSPVLDQGLQHDPQFAVFFNGSYHLSNTRRSAWMRKTELSDVILAESSGEITPTLSSSSPTPPTSSSTSSQATLSSTNNTERHRSTGSSTPRKSEKPAKPKPMPTSVDDPLTMTDHVVREGFLTDAEIQSICIAFDRPPMMTREIQRARFQEAEKVVKRLLSAPQETE</sequence>
<feature type="compositionally biased region" description="Low complexity" evidence="1">
    <location>
        <begin position="228"/>
        <end position="253"/>
    </location>
</feature>
<feature type="transmembrane region" description="Helical" evidence="2">
    <location>
        <begin position="119"/>
        <end position="139"/>
    </location>
</feature>
<feature type="region of interest" description="Disordered" evidence="1">
    <location>
        <begin position="226"/>
        <end position="287"/>
    </location>
</feature>
<dbReference type="PANTHER" id="PTHR28062:SF1">
    <property type="entry name" value="TRANSMEMBRANE PROTEIN"/>
    <property type="match status" value="1"/>
</dbReference>
<dbReference type="OrthoDB" id="5562676at2759"/>
<dbReference type="Pfam" id="PF10173">
    <property type="entry name" value="Mit_KHE1"/>
    <property type="match status" value="1"/>
</dbReference>
<organism evidence="3 4">
    <name type="scientific">Entomortierella parvispora</name>
    <dbReference type="NCBI Taxonomy" id="205924"/>
    <lineage>
        <taxon>Eukaryota</taxon>
        <taxon>Fungi</taxon>
        <taxon>Fungi incertae sedis</taxon>
        <taxon>Mucoromycota</taxon>
        <taxon>Mortierellomycotina</taxon>
        <taxon>Mortierellomycetes</taxon>
        <taxon>Mortierellales</taxon>
        <taxon>Mortierellaceae</taxon>
        <taxon>Entomortierella</taxon>
    </lineage>
</organism>